<sequence length="68" mass="7884">MQQIPLAGFLMSWLTSFLAERVSPRYKKGPRFRNGAARLQITKVSRPFCGHLLLNLLFVYLKSDFQLL</sequence>
<reference evidence="1" key="1">
    <citation type="journal article" date="2014" name="PLoS Negl. Trop. Dis.">
        <title>An updated insight into the Sialotranscriptome of Triatoma infestans: developmental stage and geographic variations.</title>
        <authorList>
            <person name="Schwarz A."/>
            <person name="Medrano-Mercado N."/>
            <person name="Schaub G.A."/>
            <person name="Struchiner C.J."/>
            <person name="Bargues M.D."/>
            <person name="Levy M.Z."/>
            <person name="Ribeiro J.M."/>
        </authorList>
    </citation>
    <scope>NUCLEOTIDE SEQUENCE</scope>
    <source>
        <strain evidence="1">Chile</strain>
        <tissue evidence="1">Salivary glands</tissue>
    </source>
</reference>
<accession>A0A023EZY9</accession>
<evidence type="ECO:0000313" key="1">
    <source>
        <dbReference type="EMBL" id="JAC14069.1"/>
    </source>
</evidence>
<dbReference type="AlphaFoldDB" id="A0A023EZY9"/>
<organism evidence="1">
    <name type="scientific">Triatoma infestans</name>
    <name type="common">Assassin bug</name>
    <dbReference type="NCBI Taxonomy" id="30076"/>
    <lineage>
        <taxon>Eukaryota</taxon>
        <taxon>Metazoa</taxon>
        <taxon>Ecdysozoa</taxon>
        <taxon>Arthropoda</taxon>
        <taxon>Hexapoda</taxon>
        <taxon>Insecta</taxon>
        <taxon>Pterygota</taxon>
        <taxon>Neoptera</taxon>
        <taxon>Paraneoptera</taxon>
        <taxon>Hemiptera</taxon>
        <taxon>Heteroptera</taxon>
        <taxon>Panheteroptera</taxon>
        <taxon>Cimicomorpha</taxon>
        <taxon>Reduviidae</taxon>
        <taxon>Triatominae</taxon>
        <taxon>Triatoma</taxon>
    </lineage>
</organism>
<name>A0A023EZY9_TRIIF</name>
<protein>
    <submittedName>
        <fullName evidence="1">Putative secreted protein</fullName>
    </submittedName>
</protein>
<proteinExistence type="evidence at transcript level"/>
<feature type="non-terminal residue" evidence="1">
    <location>
        <position position="68"/>
    </location>
</feature>
<dbReference type="EMBL" id="GBBI01004643">
    <property type="protein sequence ID" value="JAC14069.1"/>
    <property type="molecule type" value="mRNA"/>
</dbReference>